<dbReference type="Pfam" id="PF01709">
    <property type="entry name" value="Transcrip_reg"/>
    <property type="match status" value="1"/>
</dbReference>
<evidence type="ECO:0000256" key="1">
    <source>
        <dbReference type="ARBA" id="ARBA00004173"/>
    </source>
</evidence>
<organism evidence="5 6">
    <name type="scientific">Strigamia maritima</name>
    <name type="common">European centipede</name>
    <name type="synonym">Geophilus maritimus</name>
    <dbReference type="NCBI Taxonomy" id="126957"/>
    <lineage>
        <taxon>Eukaryota</taxon>
        <taxon>Metazoa</taxon>
        <taxon>Ecdysozoa</taxon>
        <taxon>Arthropoda</taxon>
        <taxon>Myriapoda</taxon>
        <taxon>Chilopoda</taxon>
        <taxon>Pleurostigmophora</taxon>
        <taxon>Geophilomorpha</taxon>
        <taxon>Linotaeniidae</taxon>
        <taxon>Strigamia</taxon>
    </lineage>
</organism>
<dbReference type="PANTHER" id="PTHR12532">
    <property type="entry name" value="TRANSLATIONAL ACTIVATOR OF CYTOCHROME C OXIDASE 1"/>
    <property type="match status" value="1"/>
</dbReference>
<dbReference type="AlphaFoldDB" id="T1JEQ5"/>
<sequence length="325" mass="36322">MQHHVEIYDFYAIRMTQARLLKNLSILPNRLECLLSRPPQLGILQEHVYANSSSAVRTSATLMQNQHSFLVTNKHLFVNAKRMAGHNKWSNIKHIKASKDQAKSILHNKFVRLIRMAVKDGGNQTDPKINGKLAHVLIQAKENSVSKSCIESALKGAVVSKDNLAPYTFEIKGPGKCFLVVETLTDNYTKTKQLVKSCLKKTSSVYAEGISKSAFTHKGVIIVEDNGSLSLDKAVDVAIQAGAEDVTQITTDDGENAFQFFSDPGQFWNVRTNLQELNYVIQSSSVQYVPTVKQPLTDDDISIAEKLYDLLERLPEVVNIYDNIE</sequence>
<dbReference type="InterPro" id="IPR029072">
    <property type="entry name" value="YebC-like"/>
</dbReference>
<proteinExistence type="inferred from homology"/>
<accession>T1JEQ5</accession>
<evidence type="ECO:0000259" key="4">
    <source>
        <dbReference type="Pfam" id="PF20772"/>
    </source>
</evidence>
<dbReference type="Proteomes" id="UP000014500">
    <property type="component" value="Unassembled WGS sequence"/>
</dbReference>
<name>T1JEQ5_STRMM</name>
<dbReference type="SUPFAM" id="SSF75625">
    <property type="entry name" value="YebC-like"/>
    <property type="match status" value="1"/>
</dbReference>
<dbReference type="EMBL" id="JH432127">
    <property type="status" value="NOT_ANNOTATED_CDS"/>
    <property type="molecule type" value="Genomic_DNA"/>
</dbReference>
<dbReference type="InterPro" id="IPR017856">
    <property type="entry name" value="Integrase-like_N"/>
</dbReference>
<dbReference type="InterPro" id="IPR002876">
    <property type="entry name" value="Transcrip_reg_TACO1-like"/>
</dbReference>
<dbReference type="InterPro" id="IPR048300">
    <property type="entry name" value="TACO1_YebC-like_2nd/3rd_dom"/>
</dbReference>
<evidence type="ECO:0000256" key="2">
    <source>
        <dbReference type="ARBA" id="ARBA00008724"/>
    </source>
</evidence>
<dbReference type="PhylomeDB" id="T1JEQ5"/>
<dbReference type="Gene3D" id="1.10.10.200">
    <property type="match status" value="1"/>
</dbReference>
<evidence type="ECO:0000259" key="3">
    <source>
        <dbReference type="Pfam" id="PF01709"/>
    </source>
</evidence>
<dbReference type="Pfam" id="PF20772">
    <property type="entry name" value="TACO1_YebC_N"/>
    <property type="match status" value="1"/>
</dbReference>
<feature type="domain" description="TACO1/YebC-like second and third" evidence="3">
    <location>
        <begin position="167"/>
        <end position="324"/>
    </location>
</feature>
<dbReference type="PANTHER" id="PTHR12532:SF0">
    <property type="entry name" value="TRANSLATIONAL ACTIVATOR OF CYTOCHROME C OXIDASE 1"/>
    <property type="match status" value="1"/>
</dbReference>
<dbReference type="FunFam" id="1.10.10.200:FF:000002">
    <property type="entry name" value="Probable transcriptional regulatory protein CLM62_37755"/>
    <property type="match status" value="1"/>
</dbReference>
<evidence type="ECO:0000313" key="5">
    <source>
        <dbReference type="EnsemblMetazoa" id="SMAR012307-PA"/>
    </source>
</evidence>
<comment type="similarity">
    <text evidence="2">Belongs to the TACO1 family.</text>
</comment>
<dbReference type="eggNOG" id="KOG2972">
    <property type="taxonomic scope" value="Eukaryota"/>
</dbReference>
<evidence type="ECO:0008006" key="7">
    <source>
        <dbReference type="Google" id="ProtNLM"/>
    </source>
</evidence>
<dbReference type="OMA" id="NFDIPDE"/>
<dbReference type="Gene3D" id="3.30.70.980">
    <property type="match status" value="2"/>
</dbReference>
<dbReference type="InterPro" id="IPR049083">
    <property type="entry name" value="TACO1_YebC_N"/>
</dbReference>
<dbReference type="STRING" id="126957.T1JEQ5"/>
<protein>
    <recommendedName>
        <fullName evidence="7">Translational activator of cytochrome c oxidase 1</fullName>
    </recommendedName>
</protein>
<keyword evidence="6" id="KW-1185">Reference proteome</keyword>
<comment type="subcellular location">
    <subcellularLocation>
        <location evidence="1">Mitochondrion</location>
    </subcellularLocation>
</comment>
<reference evidence="6" key="1">
    <citation type="submission" date="2011-05" db="EMBL/GenBank/DDBJ databases">
        <authorList>
            <person name="Richards S.R."/>
            <person name="Qu J."/>
            <person name="Jiang H."/>
            <person name="Jhangiani S.N."/>
            <person name="Agravi P."/>
            <person name="Goodspeed R."/>
            <person name="Gross S."/>
            <person name="Mandapat C."/>
            <person name="Jackson L."/>
            <person name="Mathew T."/>
            <person name="Pu L."/>
            <person name="Thornton R."/>
            <person name="Saada N."/>
            <person name="Wilczek-Boney K.B."/>
            <person name="Lee S."/>
            <person name="Kovar C."/>
            <person name="Wu Y."/>
            <person name="Scherer S.E."/>
            <person name="Worley K.C."/>
            <person name="Muzny D.M."/>
            <person name="Gibbs R."/>
        </authorList>
    </citation>
    <scope>NUCLEOTIDE SEQUENCE</scope>
    <source>
        <strain evidence="6">Brora</strain>
    </source>
</reference>
<dbReference type="InterPro" id="IPR026564">
    <property type="entry name" value="Transcrip_reg_TACO1-like_dom3"/>
</dbReference>
<dbReference type="GO" id="GO:0005739">
    <property type="term" value="C:mitochondrion"/>
    <property type="evidence" value="ECO:0007669"/>
    <property type="project" value="UniProtKB-SubCell"/>
</dbReference>
<dbReference type="HOGENOM" id="CLU_062974_3_0_1"/>
<evidence type="ECO:0000313" key="6">
    <source>
        <dbReference type="Proteomes" id="UP000014500"/>
    </source>
</evidence>
<dbReference type="EnsemblMetazoa" id="SMAR012307-RA">
    <property type="protein sequence ID" value="SMAR012307-PA"/>
    <property type="gene ID" value="SMAR012307"/>
</dbReference>
<feature type="domain" description="TACO1/YebC-like N-terminal" evidence="4">
    <location>
        <begin position="87"/>
        <end position="157"/>
    </location>
</feature>
<reference evidence="5" key="2">
    <citation type="submission" date="2015-02" db="UniProtKB">
        <authorList>
            <consortium name="EnsemblMetazoa"/>
        </authorList>
    </citation>
    <scope>IDENTIFICATION</scope>
</reference>